<dbReference type="OrthoDB" id="2611774at2759"/>
<organism evidence="2 3">
    <name type="scientific">Suillus discolor</name>
    <dbReference type="NCBI Taxonomy" id="1912936"/>
    <lineage>
        <taxon>Eukaryota</taxon>
        <taxon>Fungi</taxon>
        <taxon>Dikarya</taxon>
        <taxon>Basidiomycota</taxon>
        <taxon>Agaricomycotina</taxon>
        <taxon>Agaricomycetes</taxon>
        <taxon>Agaricomycetidae</taxon>
        <taxon>Boletales</taxon>
        <taxon>Suillineae</taxon>
        <taxon>Suillaceae</taxon>
        <taxon>Suillus</taxon>
    </lineage>
</organism>
<proteinExistence type="predicted"/>
<keyword evidence="3" id="KW-1185">Reference proteome</keyword>
<dbReference type="AlphaFoldDB" id="A0A9P7FJV0"/>
<dbReference type="EMBL" id="JABBWM010000002">
    <property type="protein sequence ID" value="KAG2119487.1"/>
    <property type="molecule type" value="Genomic_DNA"/>
</dbReference>
<dbReference type="Proteomes" id="UP000823399">
    <property type="component" value="Unassembled WGS sequence"/>
</dbReference>
<gene>
    <name evidence="2" type="ORF">F5147DRAFT_647441</name>
</gene>
<evidence type="ECO:0000313" key="3">
    <source>
        <dbReference type="Proteomes" id="UP000823399"/>
    </source>
</evidence>
<comment type="caution">
    <text evidence="2">The sequence shown here is derived from an EMBL/GenBank/DDBJ whole genome shotgun (WGS) entry which is preliminary data.</text>
</comment>
<evidence type="ECO:0000313" key="2">
    <source>
        <dbReference type="EMBL" id="KAG2119487.1"/>
    </source>
</evidence>
<reference evidence="2" key="1">
    <citation type="journal article" date="2020" name="New Phytol.">
        <title>Comparative genomics reveals dynamic genome evolution in host specialist ectomycorrhizal fungi.</title>
        <authorList>
            <person name="Lofgren L.A."/>
            <person name="Nguyen N.H."/>
            <person name="Vilgalys R."/>
            <person name="Ruytinx J."/>
            <person name="Liao H.L."/>
            <person name="Branco S."/>
            <person name="Kuo A."/>
            <person name="LaButti K."/>
            <person name="Lipzen A."/>
            <person name="Andreopoulos W."/>
            <person name="Pangilinan J."/>
            <person name="Riley R."/>
            <person name="Hundley H."/>
            <person name="Na H."/>
            <person name="Barry K."/>
            <person name="Grigoriev I.V."/>
            <person name="Stajich J.E."/>
            <person name="Kennedy P.G."/>
        </authorList>
    </citation>
    <scope>NUCLEOTIDE SEQUENCE</scope>
    <source>
        <strain evidence="2">FC423</strain>
    </source>
</reference>
<name>A0A9P7FJV0_9AGAM</name>
<dbReference type="GeneID" id="64695465"/>
<evidence type="ECO:0000256" key="1">
    <source>
        <dbReference type="SAM" id="MobiDB-lite"/>
    </source>
</evidence>
<protein>
    <submittedName>
        <fullName evidence="2">Uncharacterized protein</fullName>
    </submittedName>
</protein>
<sequence>MLITDTEDHLDLANGTYFFHDNVVMLEVDNMLSGWPTYTLDFTPERPGPLKIILRLKDAVEFRVIEDKDSDDEASGQANSIPQSVAKEDPDATMVCEPMPAPKDSDMPQCISTKPVQLHVIPKNSPSIVHIRKKFEDENDYTWPPRRGFRESSNCTWITQIDALMTIPAAIEALKLD</sequence>
<dbReference type="RefSeq" id="XP_041299313.1">
    <property type="nucleotide sequence ID" value="XM_041433206.1"/>
</dbReference>
<feature type="region of interest" description="Disordered" evidence="1">
    <location>
        <begin position="67"/>
        <end position="91"/>
    </location>
</feature>
<accession>A0A9P7FJV0</accession>